<evidence type="ECO:0000313" key="2">
    <source>
        <dbReference type="EMBL" id="MEP1062752.1"/>
    </source>
</evidence>
<sequence length="93" mass="10851">MTQFEQVPVQSLDTQTEQTRDRQTQRTVSVLDRVAGTNPQRVGVQRIMRVERVGTRANRPFTETIFYISSLTLDAAAFAQRIRQHWHIENRLP</sequence>
<organism evidence="2 3">
    <name type="scientific">Stenomitos frigidus AS-A4</name>
    <dbReference type="NCBI Taxonomy" id="2933935"/>
    <lineage>
        <taxon>Bacteria</taxon>
        <taxon>Bacillati</taxon>
        <taxon>Cyanobacteriota</taxon>
        <taxon>Cyanophyceae</taxon>
        <taxon>Leptolyngbyales</taxon>
        <taxon>Leptolyngbyaceae</taxon>
        <taxon>Stenomitos</taxon>
    </lineage>
</organism>
<evidence type="ECO:0000313" key="3">
    <source>
        <dbReference type="Proteomes" id="UP001476950"/>
    </source>
</evidence>
<comment type="caution">
    <text evidence="2">The sequence shown here is derived from an EMBL/GenBank/DDBJ whole genome shotgun (WGS) entry which is preliminary data.</text>
</comment>
<feature type="region of interest" description="Disordered" evidence="1">
    <location>
        <begin position="1"/>
        <end position="27"/>
    </location>
</feature>
<gene>
    <name evidence="2" type="ORF">NDI38_30720</name>
</gene>
<dbReference type="EMBL" id="JAMPLM010000087">
    <property type="protein sequence ID" value="MEP1062752.1"/>
    <property type="molecule type" value="Genomic_DNA"/>
</dbReference>
<reference evidence="2 3" key="1">
    <citation type="submission" date="2022-04" db="EMBL/GenBank/DDBJ databases">
        <title>Positive selection, recombination, and allopatry shape intraspecific diversity of widespread and dominant cyanobacteria.</title>
        <authorList>
            <person name="Wei J."/>
            <person name="Shu W."/>
            <person name="Hu C."/>
        </authorList>
    </citation>
    <scope>NUCLEOTIDE SEQUENCE [LARGE SCALE GENOMIC DNA]</scope>
    <source>
        <strain evidence="2 3">AS-A4</strain>
    </source>
</reference>
<dbReference type="Proteomes" id="UP001476950">
    <property type="component" value="Unassembled WGS sequence"/>
</dbReference>
<keyword evidence="3" id="KW-1185">Reference proteome</keyword>
<evidence type="ECO:0008006" key="4">
    <source>
        <dbReference type="Google" id="ProtNLM"/>
    </source>
</evidence>
<name>A0ABV0KU41_9CYAN</name>
<proteinExistence type="predicted"/>
<dbReference type="RefSeq" id="WP_190449880.1">
    <property type="nucleotide sequence ID" value="NZ_JAMPLM010000087.1"/>
</dbReference>
<evidence type="ECO:0000256" key="1">
    <source>
        <dbReference type="SAM" id="MobiDB-lite"/>
    </source>
</evidence>
<feature type="compositionally biased region" description="Polar residues" evidence="1">
    <location>
        <begin position="1"/>
        <end position="12"/>
    </location>
</feature>
<protein>
    <recommendedName>
        <fullName evidence="4">Transposase</fullName>
    </recommendedName>
</protein>
<accession>A0ABV0KU41</accession>